<evidence type="ECO:0000256" key="4">
    <source>
        <dbReference type="ARBA" id="ARBA00022741"/>
    </source>
</evidence>
<dbReference type="InterPro" id="IPR002182">
    <property type="entry name" value="NB-ARC"/>
</dbReference>
<evidence type="ECO:0000313" key="12">
    <source>
        <dbReference type="EMBL" id="KAJ4755892.1"/>
    </source>
</evidence>
<dbReference type="InterPro" id="IPR042197">
    <property type="entry name" value="Apaf_helical"/>
</dbReference>
<dbReference type="GO" id="GO:0005524">
    <property type="term" value="F:ATP binding"/>
    <property type="evidence" value="ECO:0007669"/>
    <property type="project" value="UniProtKB-KW"/>
</dbReference>
<dbReference type="Gene3D" id="3.80.10.10">
    <property type="entry name" value="Ribonuclease Inhibitor"/>
    <property type="match status" value="1"/>
</dbReference>
<dbReference type="Gene3D" id="1.10.10.10">
    <property type="entry name" value="Winged helix-like DNA-binding domain superfamily/Winged helix DNA-binding domain"/>
    <property type="match status" value="1"/>
</dbReference>
<dbReference type="InterPro" id="IPR058922">
    <property type="entry name" value="WHD_DRP"/>
</dbReference>
<organism evidence="12 13">
    <name type="scientific">Rhynchospora pubera</name>
    <dbReference type="NCBI Taxonomy" id="906938"/>
    <lineage>
        <taxon>Eukaryota</taxon>
        <taxon>Viridiplantae</taxon>
        <taxon>Streptophyta</taxon>
        <taxon>Embryophyta</taxon>
        <taxon>Tracheophyta</taxon>
        <taxon>Spermatophyta</taxon>
        <taxon>Magnoliopsida</taxon>
        <taxon>Liliopsida</taxon>
        <taxon>Poales</taxon>
        <taxon>Cyperaceae</taxon>
        <taxon>Cyperoideae</taxon>
        <taxon>Rhynchosporeae</taxon>
        <taxon>Rhynchospora</taxon>
    </lineage>
</organism>
<dbReference type="Gene3D" id="3.40.50.300">
    <property type="entry name" value="P-loop containing nucleotide triphosphate hydrolases"/>
    <property type="match status" value="1"/>
</dbReference>
<feature type="coiled-coil region" evidence="7">
    <location>
        <begin position="34"/>
        <end position="61"/>
    </location>
</feature>
<dbReference type="InterPro" id="IPR055414">
    <property type="entry name" value="LRR_R13L4/SHOC2-like"/>
</dbReference>
<comment type="similarity">
    <text evidence="1">Belongs to the disease resistance NB-LRR family.</text>
</comment>
<dbReference type="Gene3D" id="1.10.8.430">
    <property type="entry name" value="Helical domain of apoptotic protease-activating factors"/>
    <property type="match status" value="1"/>
</dbReference>
<evidence type="ECO:0000259" key="10">
    <source>
        <dbReference type="Pfam" id="PF23559"/>
    </source>
</evidence>
<dbReference type="InterPro" id="IPR041118">
    <property type="entry name" value="Rx_N"/>
</dbReference>
<dbReference type="Pfam" id="PF23559">
    <property type="entry name" value="WHD_DRP"/>
    <property type="match status" value="1"/>
</dbReference>
<protein>
    <submittedName>
        <fullName evidence="12">Disease resistance protein (CC-NBS-LRR class) family</fullName>
    </submittedName>
</protein>
<dbReference type="PRINTS" id="PR00364">
    <property type="entry name" value="DISEASERSIST"/>
</dbReference>
<evidence type="ECO:0000313" key="13">
    <source>
        <dbReference type="Proteomes" id="UP001140206"/>
    </source>
</evidence>
<dbReference type="Pfam" id="PF18052">
    <property type="entry name" value="Rx_N"/>
    <property type="match status" value="1"/>
</dbReference>
<keyword evidence="2" id="KW-0433">Leucine-rich repeat</keyword>
<evidence type="ECO:0000256" key="7">
    <source>
        <dbReference type="SAM" id="Coils"/>
    </source>
</evidence>
<evidence type="ECO:0000259" key="11">
    <source>
        <dbReference type="Pfam" id="PF23598"/>
    </source>
</evidence>
<dbReference type="GO" id="GO:0006952">
    <property type="term" value="P:defense response"/>
    <property type="evidence" value="ECO:0007669"/>
    <property type="project" value="UniProtKB-KW"/>
</dbReference>
<dbReference type="Pfam" id="PF23598">
    <property type="entry name" value="LRR_14"/>
    <property type="match status" value="1"/>
</dbReference>
<dbReference type="InterPro" id="IPR027417">
    <property type="entry name" value="P-loop_NTPase"/>
</dbReference>
<evidence type="ECO:0000256" key="3">
    <source>
        <dbReference type="ARBA" id="ARBA00022737"/>
    </source>
</evidence>
<dbReference type="Pfam" id="PF00931">
    <property type="entry name" value="NB-ARC"/>
    <property type="match status" value="1"/>
</dbReference>
<dbReference type="Proteomes" id="UP001140206">
    <property type="component" value="Chromosome 5"/>
</dbReference>
<feature type="domain" description="Disease resistance N-terminal" evidence="9">
    <location>
        <begin position="34"/>
        <end position="106"/>
    </location>
</feature>
<dbReference type="GO" id="GO:0051707">
    <property type="term" value="P:response to other organism"/>
    <property type="evidence" value="ECO:0007669"/>
    <property type="project" value="UniProtKB-ARBA"/>
</dbReference>
<evidence type="ECO:0000259" key="9">
    <source>
        <dbReference type="Pfam" id="PF18052"/>
    </source>
</evidence>
<comment type="caution">
    <text evidence="12">The sequence shown here is derived from an EMBL/GenBank/DDBJ whole genome shotgun (WGS) entry which is preliminary data.</text>
</comment>
<dbReference type="SUPFAM" id="SSF52058">
    <property type="entry name" value="L domain-like"/>
    <property type="match status" value="1"/>
</dbReference>
<gene>
    <name evidence="12" type="ORF">LUZ62_090297</name>
</gene>
<dbReference type="PANTHER" id="PTHR36766:SF40">
    <property type="entry name" value="DISEASE RESISTANCE PROTEIN RGA3"/>
    <property type="match status" value="1"/>
</dbReference>
<keyword evidence="5" id="KW-0611">Plant defense</keyword>
<keyword evidence="13" id="KW-1185">Reference proteome</keyword>
<accession>A0AAV8CN72</accession>
<keyword evidence="7" id="KW-0175">Coiled coil</keyword>
<feature type="domain" description="NB-ARC" evidence="8">
    <location>
        <begin position="185"/>
        <end position="356"/>
    </location>
</feature>
<sequence length="677" mass="78302">MALATGLSGVFNYLLHGAVKWLLASSSSSSSVESHQIETELKKLERILVRIKATLNDADDRESEIRDASVRLWLKELRAVAYVAEDVLDEFCYEVLREQVEAQNSCERKLVQAPDGMLHKIRLLRWRFVEIAKDQEALGLLEEDGQSDMRISTGYFKAMEEDWQSDMQITTYHFENVSDIIIGREREKERLIGLLSSESKDGRIISVVTIVGRGGIGKTTLARLVYNDHKIQNFFDQLGWICLSQGFDVQGLTKKVVDCITRSQCYLANLRALQENISDEIRGKRVFLVLDDVWNENKSHWELFLRPFKSAALVKILVTTRTESVARIIKTMPTFNLSYLSEEQTWQLFRHYAFGESIQDSNLVEIGKQIIKKCGMLPLAVKSIASVLRNRTEERWKKILGTELLESVAGDEIFRSLQISYKRLPTYLKPCFLYCSMFPKNYRYHAEDLVKLWMSQGYVQTKMIGWDYVKQLWLKSFFEGKYEDKYFDFTLYDTFHDLARFISGNACCFMESDMVPNFTGELYHLYVGDGVKVVDPLLSMKFATLRTLIVDCCAENILSAFDFSKAQGLRALHLGSRVDDLAHHFSYVNLKHLRYLSLSGGHFERLPEWICSLYYLQNLTLENCPYLTMLPQSIENLISLEELVIIGCKKLRVLHVSLCHLKALRKLLLCDCRKYYY</sequence>
<reference evidence="12" key="1">
    <citation type="submission" date="2022-08" db="EMBL/GenBank/DDBJ databases">
        <authorList>
            <person name="Marques A."/>
        </authorList>
    </citation>
    <scope>NUCLEOTIDE SEQUENCE</scope>
    <source>
        <strain evidence="12">RhyPub2mFocal</strain>
        <tissue evidence="12">Leaves</tissue>
    </source>
</reference>
<dbReference type="EMBL" id="JAMFTS010000005">
    <property type="protein sequence ID" value="KAJ4755892.1"/>
    <property type="molecule type" value="Genomic_DNA"/>
</dbReference>
<evidence type="ECO:0000256" key="5">
    <source>
        <dbReference type="ARBA" id="ARBA00022821"/>
    </source>
</evidence>
<dbReference type="AlphaFoldDB" id="A0AAV8CN72"/>
<dbReference type="SUPFAM" id="SSF52540">
    <property type="entry name" value="P-loop containing nucleoside triphosphate hydrolases"/>
    <property type="match status" value="1"/>
</dbReference>
<dbReference type="GO" id="GO:0043531">
    <property type="term" value="F:ADP binding"/>
    <property type="evidence" value="ECO:0007669"/>
    <property type="project" value="InterPro"/>
</dbReference>
<evidence type="ECO:0000256" key="2">
    <source>
        <dbReference type="ARBA" id="ARBA00022614"/>
    </source>
</evidence>
<evidence type="ECO:0000259" key="8">
    <source>
        <dbReference type="Pfam" id="PF00931"/>
    </source>
</evidence>
<keyword evidence="3" id="KW-0677">Repeat</keyword>
<proteinExistence type="inferred from homology"/>
<dbReference type="PANTHER" id="PTHR36766">
    <property type="entry name" value="PLANT BROAD-SPECTRUM MILDEW RESISTANCE PROTEIN RPW8"/>
    <property type="match status" value="1"/>
</dbReference>
<dbReference type="InterPro" id="IPR036388">
    <property type="entry name" value="WH-like_DNA-bd_sf"/>
</dbReference>
<keyword evidence="4" id="KW-0547">Nucleotide-binding</keyword>
<evidence type="ECO:0000256" key="1">
    <source>
        <dbReference type="ARBA" id="ARBA00008894"/>
    </source>
</evidence>
<name>A0AAV8CN72_9POAL</name>
<dbReference type="Gene3D" id="1.20.5.4130">
    <property type="match status" value="1"/>
</dbReference>
<dbReference type="InterPro" id="IPR032675">
    <property type="entry name" value="LRR_dom_sf"/>
</dbReference>
<feature type="domain" description="Disease resistance protein winged helix" evidence="10">
    <location>
        <begin position="437"/>
        <end position="499"/>
    </location>
</feature>
<keyword evidence="6" id="KW-0067">ATP-binding</keyword>
<evidence type="ECO:0000256" key="6">
    <source>
        <dbReference type="ARBA" id="ARBA00022840"/>
    </source>
</evidence>
<feature type="domain" description="Disease resistance R13L4/SHOC-2-like LRR" evidence="11">
    <location>
        <begin position="545"/>
        <end position="669"/>
    </location>
</feature>